<proteinExistence type="predicted"/>
<evidence type="ECO:0000256" key="1">
    <source>
        <dbReference type="ARBA" id="ARBA00004496"/>
    </source>
</evidence>
<sequence length="310" mass="33942">MPPSFDRIASAAFGRPDCRQCVRPDCRRCVAVAEPRIRITVGEAESWSHRLLSRCGPGRLCGVRVLVVDDEPAVRESLERSLRFEGYEVSSARDGAEALDAVARDRPDIAVLDVMMPRVDGLETCRRLRARGDDLPVLMLTARDGLADRVSGLDVGADDYLVKPFALEELFARLRALTRRASLSARAASAAAVAAGGSADSSAGLAPGLPQVLAFSDVRLDPSSRQVTRGDRDLTLTKTEFDLLELFLAHQRQVLSRSTIMERVWGYDFGPSSNSLEVFVSYLRRKLEAGGESRLLHTVRGVGYVLRETA</sequence>
<dbReference type="FunFam" id="3.40.50.2300:FF:000001">
    <property type="entry name" value="DNA-binding response regulator PhoB"/>
    <property type="match status" value="1"/>
</dbReference>
<dbReference type="Pfam" id="PF00486">
    <property type="entry name" value="Trans_reg_C"/>
    <property type="match status" value="1"/>
</dbReference>
<dbReference type="InterPro" id="IPR001867">
    <property type="entry name" value="OmpR/PhoB-type_DNA-bd"/>
</dbReference>
<dbReference type="AlphaFoldDB" id="A0A1C3NX64"/>
<dbReference type="Proteomes" id="UP000199013">
    <property type="component" value="Unassembled WGS sequence"/>
</dbReference>
<feature type="domain" description="OmpR/PhoB-type" evidence="10">
    <location>
        <begin position="210"/>
        <end position="308"/>
    </location>
</feature>
<feature type="domain" description="Response regulatory" evidence="9">
    <location>
        <begin position="64"/>
        <end position="178"/>
    </location>
</feature>
<dbReference type="PROSITE" id="PS50110">
    <property type="entry name" value="RESPONSE_REGULATORY"/>
    <property type="match status" value="1"/>
</dbReference>
<gene>
    <name evidence="11" type="ORF">FDG2_2197</name>
</gene>
<dbReference type="InterPro" id="IPR001789">
    <property type="entry name" value="Sig_transdc_resp-reg_receiver"/>
</dbReference>
<dbReference type="InterPro" id="IPR016032">
    <property type="entry name" value="Sig_transdc_resp-reg_C-effctor"/>
</dbReference>
<dbReference type="EMBL" id="FLUV01000914">
    <property type="protein sequence ID" value="SBW22017.1"/>
    <property type="molecule type" value="Genomic_DNA"/>
</dbReference>
<protein>
    <submittedName>
        <fullName evidence="11">Winged helix family two component transcriptional regulator</fullName>
    </submittedName>
</protein>
<keyword evidence="5 8" id="KW-0238">DNA-binding</keyword>
<dbReference type="SUPFAM" id="SSF52172">
    <property type="entry name" value="CheY-like"/>
    <property type="match status" value="1"/>
</dbReference>
<keyword evidence="3" id="KW-0902">Two-component regulatory system</keyword>
<evidence type="ECO:0000256" key="2">
    <source>
        <dbReference type="ARBA" id="ARBA00022553"/>
    </source>
</evidence>
<dbReference type="FunFam" id="1.10.10.10:FF:000005">
    <property type="entry name" value="Two-component system response regulator"/>
    <property type="match status" value="1"/>
</dbReference>
<dbReference type="GO" id="GO:0000976">
    <property type="term" value="F:transcription cis-regulatory region binding"/>
    <property type="evidence" value="ECO:0007669"/>
    <property type="project" value="TreeGrafter"/>
</dbReference>
<dbReference type="PANTHER" id="PTHR48111:SF22">
    <property type="entry name" value="REGULATOR OF RPOS"/>
    <property type="match status" value="1"/>
</dbReference>
<dbReference type="GO" id="GO:0032993">
    <property type="term" value="C:protein-DNA complex"/>
    <property type="evidence" value="ECO:0007669"/>
    <property type="project" value="TreeGrafter"/>
</dbReference>
<dbReference type="SMART" id="SM00448">
    <property type="entry name" value="REC"/>
    <property type="match status" value="1"/>
</dbReference>
<accession>A0A1C3NX64</accession>
<dbReference type="GO" id="GO:0006355">
    <property type="term" value="P:regulation of DNA-templated transcription"/>
    <property type="evidence" value="ECO:0007669"/>
    <property type="project" value="InterPro"/>
</dbReference>
<dbReference type="Pfam" id="PF00072">
    <property type="entry name" value="Response_reg"/>
    <property type="match status" value="1"/>
</dbReference>
<dbReference type="PROSITE" id="PS51755">
    <property type="entry name" value="OMPR_PHOB"/>
    <property type="match status" value="1"/>
</dbReference>
<dbReference type="Gene3D" id="3.40.50.2300">
    <property type="match status" value="1"/>
</dbReference>
<evidence type="ECO:0000256" key="6">
    <source>
        <dbReference type="ARBA" id="ARBA00023163"/>
    </source>
</evidence>
<evidence type="ECO:0000256" key="3">
    <source>
        <dbReference type="ARBA" id="ARBA00023012"/>
    </source>
</evidence>
<keyword evidence="12" id="KW-1185">Reference proteome</keyword>
<evidence type="ECO:0000256" key="4">
    <source>
        <dbReference type="ARBA" id="ARBA00023015"/>
    </source>
</evidence>
<dbReference type="InterPro" id="IPR039420">
    <property type="entry name" value="WalR-like"/>
</dbReference>
<dbReference type="Gene3D" id="1.10.10.10">
    <property type="entry name" value="Winged helix-like DNA-binding domain superfamily/Winged helix DNA-binding domain"/>
    <property type="match status" value="1"/>
</dbReference>
<evidence type="ECO:0000313" key="12">
    <source>
        <dbReference type="Proteomes" id="UP000199013"/>
    </source>
</evidence>
<comment type="subcellular location">
    <subcellularLocation>
        <location evidence="1">Cytoplasm</location>
    </subcellularLocation>
</comment>
<organism evidence="11 12">
    <name type="scientific">Candidatus Protofrankia californiensis</name>
    <dbReference type="NCBI Taxonomy" id="1839754"/>
    <lineage>
        <taxon>Bacteria</taxon>
        <taxon>Bacillati</taxon>
        <taxon>Actinomycetota</taxon>
        <taxon>Actinomycetes</taxon>
        <taxon>Frankiales</taxon>
        <taxon>Frankiaceae</taxon>
        <taxon>Protofrankia</taxon>
    </lineage>
</organism>
<name>A0A1C3NX64_9ACTN</name>
<feature type="modified residue" description="4-aspartylphosphate" evidence="7">
    <location>
        <position position="113"/>
    </location>
</feature>
<keyword evidence="6" id="KW-0804">Transcription</keyword>
<evidence type="ECO:0000256" key="5">
    <source>
        <dbReference type="ARBA" id="ARBA00023125"/>
    </source>
</evidence>
<dbReference type="CDD" id="cd17627">
    <property type="entry name" value="REC_OmpR_PrrA-like"/>
    <property type="match status" value="1"/>
</dbReference>
<keyword evidence="4" id="KW-0805">Transcription regulation</keyword>
<dbReference type="SUPFAM" id="SSF46894">
    <property type="entry name" value="C-terminal effector domain of the bipartite response regulators"/>
    <property type="match status" value="1"/>
</dbReference>
<dbReference type="InterPro" id="IPR011006">
    <property type="entry name" value="CheY-like_superfamily"/>
</dbReference>
<keyword evidence="2 7" id="KW-0597">Phosphoprotein</keyword>
<dbReference type="GO" id="GO:0000156">
    <property type="term" value="F:phosphorelay response regulator activity"/>
    <property type="evidence" value="ECO:0007669"/>
    <property type="project" value="TreeGrafter"/>
</dbReference>
<dbReference type="PANTHER" id="PTHR48111">
    <property type="entry name" value="REGULATOR OF RPOS"/>
    <property type="match status" value="1"/>
</dbReference>
<dbReference type="CDD" id="cd00383">
    <property type="entry name" value="trans_reg_C"/>
    <property type="match status" value="1"/>
</dbReference>
<dbReference type="Gene3D" id="6.10.250.690">
    <property type="match status" value="1"/>
</dbReference>
<dbReference type="InterPro" id="IPR036388">
    <property type="entry name" value="WH-like_DNA-bd_sf"/>
</dbReference>
<evidence type="ECO:0000259" key="10">
    <source>
        <dbReference type="PROSITE" id="PS51755"/>
    </source>
</evidence>
<evidence type="ECO:0000256" key="7">
    <source>
        <dbReference type="PROSITE-ProRule" id="PRU00169"/>
    </source>
</evidence>
<feature type="DNA-binding region" description="OmpR/PhoB-type" evidence="8">
    <location>
        <begin position="210"/>
        <end position="308"/>
    </location>
</feature>
<reference evidence="12" key="1">
    <citation type="submission" date="2016-02" db="EMBL/GenBank/DDBJ databases">
        <authorList>
            <person name="Wibberg D."/>
        </authorList>
    </citation>
    <scope>NUCLEOTIDE SEQUENCE [LARGE SCALE GENOMIC DNA]</scope>
</reference>
<evidence type="ECO:0000259" key="9">
    <source>
        <dbReference type="PROSITE" id="PS50110"/>
    </source>
</evidence>
<dbReference type="GO" id="GO:0005829">
    <property type="term" value="C:cytosol"/>
    <property type="evidence" value="ECO:0007669"/>
    <property type="project" value="TreeGrafter"/>
</dbReference>
<dbReference type="SMART" id="SM00862">
    <property type="entry name" value="Trans_reg_C"/>
    <property type="match status" value="1"/>
</dbReference>
<evidence type="ECO:0000313" key="11">
    <source>
        <dbReference type="EMBL" id="SBW22017.1"/>
    </source>
</evidence>
<evidence type="ECO:0000256" key="8">
    <source>
        <dbReference type="PROSITE-ProRule" id="PRU01091"/>
    </source>
</evidence>